<organism evidence="4 7">
    <name type="scientific">Pseudoalteromonas aurantia</name>
    <dbReference type="NCBI Taxonomy" id="43654"/>
    <lineage>
        <taxon>Bacteria</taxon>
        <taxon>Pseudomonadati</taxon>
        <taxon>Pseudomonadota</taxon>
        <taxon>Gammaproteobacteria</taxon>
        <taxon>Alteromonadales</taxon>
        <taxon>Pseudoalteromonadaceae</taxon>
        <taxon>Pseudoalteromonas</taxon>
    </lineage>
</organism>
<evidence type="ECO:0000313" key="4">
    <source>
        <dbReference type="EMBL" id="TMO67535.1"/>
    </source>
</evidence>
<evidence type="ECO:0000256" key="3">
    <source>
        <dbReference type="ARBA" id="ARBA00023002"/>
    </source>
</evidence>
<evidence type="ECO:0000313" key="5">
    <source>
        <dbReference type="EMBL" id="TMO73308.1"/>
    </source>
</evidence>
<dbReference type="Proteomes" id="UP000307164">
    <property type="component" value="Unassembled WGS sequence"/>
</dbReference>
<reference evidence="4 7" key="1">
    <citation type="submission" date="2018-01" db="EMBL/GenBank/DDBJ databases">
        <authorList>
            <person name="Paulsen S."/>
            <person name="Gram L.K."/>
        </authorList>
    </citation>
    <scope>NUCLEOTIDE SEQUENCE [LARGE SCALE GENOMIC DNA]</scope>
    <source>
        <strain evidence="4 7">S3790</strain>
        <strain evidence="5">S3895</strain>
    </source>
</reference>
<dbReference type="EMBL" id="PNBX01000055">
    <property type="protein sequence ID" value="TMO67535.1"/>
    <property type="molecule type" value="Genomic_DNA"/>
</dbReference>
<dbReference type="PANTHER" id="PTHR43884:SF20">
    <property type="entry name" value="ACYL-COA DEHYDROGENASE FADE28"/>
    <property type="match status" value="1"/>
</dbReference>
<gene>
    <name evidence="4" type="ORF">CWC19_13410</name>
    <name evidence="5" type="ORF">CWC20_13405</name>
</gene>
<dbReference type="Gene3D" id="2.40.110.10">
    <property type="entry name" value="Butyryl-CoA Dehydrogenase, subunit A, domain 2"/>
    <property type="match status" value="1"/>
</dbReference>
<dbReference type="EMBL" id="PNBW01000062">
    <property type="protein sequence ID" value="TMO73308.1"/>
    <property type="molecule type" value="Genomic_DNA"/>
</dbReference>
<dbReference type="Proteomes" id="UP000307217">
    <property type="component" value="Unassembled WGS sequence"/>
</dbReference>
<keyword evidence="6" id="KW-1185">Reference proteome</keyword>
<protein>
    <recommendedName>
        <fullName evidence="8">Acyl-CoA dehydrogenase</fullName>
    </recommendedName>
</protein>
<evidence type="ECO:0000256" key="1">
    <source>
        <dbReference type="ARBA" id="ARBA00022630"/>
    </source>
</evidence>
<dbReference type="AlphaFoldDB" id="A0A5S3V725"/>
<comment type="caution">
    <text evidence="4">The sequence shown here is derived from an EMBL/GenBank/DDBJ whole genome shotgun (WGS) entry which is preliminary data.</text>
</comment>
<evidence type="ECO:0008006" key="8">
    <source>
        <dbReference type="Google" id="ProtNLM"/>
    </source>
</evidence>
<dbReference type="GO" id="GO:0050660">
    <property type="term" value="F:flavin adenine dinucleotide binding"/>
    <property type="evidence" value="ECO:0007669"/>
    <property type="project" value="InterPro"/>
</dbReference>
<reference evidence="4" key="3">
    <citation type="submission" date="2019-09" db="EMBL/GenBank/DDBJ databases">
        <title>Co-occurence of chitin degradation, pigmentation and bioactivity in marine Pseudoalteromonas.</title>
        <authorList>
            <person name="Sonnenschein E.C."/>
            <person name="Bech P.K."/>
        </authorList>
    </citation>
    <scope>NUCLEOTIDE SEQUENCE</scope>
    <source>
        <strain evidence="4">S3790</strain>
        <strain evidence="6">S3895</strain>
    </source>
</reference>
<name>A0A5S3V725_9GAMM</name>
<dbReference type="GO" id="GO:0003995">
    <property type="term" value="F:acyl-CoA dehydrogenase activity"/>
    <property type="evidence" value="ECO:0007669"/>
    <property type="project" value="TreeGrafter"/>
</dbReference>
<evidence type="ECO:0000313" key="7">
    <source>
        <dbReference type="Proteomes" id="UP000307217"/>
    </source>
</evidence>
<evidence type="ECO:0000313" key="6">
    <source>
        <dbReference type="Proteomes" id="UP000307164"/>
    </source>
</evidence>
<dbReference type="Gene3D" id="1.10.540.10">
    <property type="entry name" value="Acyl-CoA dehydrogenase/oxidase, N-terminal domain"/>
    <property type="match status" value="1"/>
</dbReference>
<sequence length="370" mass="40509">MILTDAYASLDNFLPGLKEKLASQNFSDNEAEHSPVISWFKDSGGCRLMVKKCYGGLELTPWQGVLVQLGLGALSPSLAIGAGMHQFSIATLQEMAKTSTGLESLLLEAIAKNDLLVSSAFSEGNTSKSILKSQIIAKPSGKGFIVTGTKKPCSLAHDMDLLTASVRVEPEDTDPYFAVALIHKENDGVNVEQFWDANFLKASQSEAVKLNEVYVPHSMLVNVDENMAYHAHICGFVWFELLTTASYLGMVYGLVDEAKKRGRLCDQETVAAYIKLDTGALALKAITYDMHDQTQDTLSQVLACRYHLQEVLTQVTAQVMEKVGGLNYIGDNYFSSIAQTIHAFNFHPPAKHSMLAPLAAYYDNQPLVMV</sequence>
<dbReference type="OrthoDB" id="2986495at2"/>
<keyword evidence="3" id="KW-0560">Oxidoreductase</keyword>
<proteinExistence type="predicted"/>
<dbReference type="SUPFAM" id="SSF56645">
    <property type="entry name" value="Acyl-CoA dehydrogenase NM domain-like"/>
    <property type="match status" value="1"/>
</dbReference>
<evidence type="ECO:0000256" key="2">
    <source>
        <dbReference type="ARBA" id="ARBA00022827"/>
    </source>
</evidence>
<reference evidence="7" key="2">
    <citation type="submission" date="2019-06" db="EMBL/GenBank/DDBJ databases">
        <title>Co-occurence of chitin degradation, pigmentation and bioactivity in marine Pseudoalteromonas.</title>
        <authorList>
            <person name="Sonnenschein E.C."/>
            <person name="Bech P.K."/>
        </authorList>
    </citation>
    <scope>NUCLEOTIDE SEQUENCE [LARGE SCALE GENOMIC DNA]</scope>
    <source>
        <strain evidence="7">S3790</strain>
        <strain evidence="5">S3895</strain>
    </source>
</reference>
<dbReference type="InterPro" id="IPR037069">
    <property type="entry name" value="AcylCoA_DH/ox_N_sf"/>
</dbReference>
<dbReference type="InterPro" id="IPR046373">
    <property type="entry name" value="Acyl-CoA_Oxase/DH_mid-dom_sf"/>
</dbReference>
<dbReference type="InterPro" id="IPR009100">
    <property type="entry name" value="AcylCoA_DH/oxidase_NM_dom_sf"/>
</dbReference>
<keyword evidence="2" id="KW-0274">FAD</keyword>
<dbReference type="RefSeq" id="WP_138592336.1">
    <property type="nucleotide sequence ID" value="NZ_PNBW01000062.1"/>
</dbReference>
<keyword evidence="1" id="KW-0285">Flavoprotein</keyword>
<dbReference type="PANTHER" id="PTHR43884">
    <property type="entry name" value="ACYL-COA DEHYDROGENASE"/>
    <property type="match status" value="1"/>
</dbReference>
<accession>A0A5S3V725</accession>